<evidence type="ECO:0000256" key="5">
    <source>
        <dbReference type="ARBA" id="ARBA00023172"/>
    </source>
</evidence>
<dbReference type="Proteomes" id="UP000018142">
    <property type="component" value="Unassembled WGS sequence"/>
</dbReference>
<dbReference type="EMBL" id="CBFJ010000224">
    <property type="protein sequence ID" value="CDC49549.1"/>
    <property type="molecule type" value="Genomic_DNA"/>
</dbReference>
<evidence type="ECO:0000259" key="7">
    <source>
        <dbReference type="PROSITE" id="PS51898"/>
    </source>
</evidence>
<dbReference type="GO" id="GO:0003677">
    <property type="term" value="F:DNA binding"/>
    <property type="evidence" value="ECO:0007669"/>
    <property type="project" value="UniProtKB-UniRule"/>
</dbReference>
<protein>
    <submittedName>
        <fullName evidence="9">Phage integrase family</fullName>
    </submittedName>
</protein>
<dbReference type="PROSITE" id="PS51900">
    <property type="entry name" value="CB"/>
    <property type="match status" value="1"/>
</dbReference>
<dbReference type="PROSITE" id="PS51898">
    <property type="entry name" value="TYR_RECOMBINASE"/>
    <property type="match status" value="1"/>
</dbReference>
<sequence>MLVNKNITVKQAIDRYIESKTAVLSPSTIYGYKKANQRYLYILHDVKIAKLDQELIQRAINKLSYCYSPKTVRNAYGLLHASLQMFAPDFVYRISLPQKIKSSFYVPDENEIKVIYKLIKNTELEIPFLLASQCRLRPSEICALTKDCITADGLEIRKAVVINEHGREVYKPPKSYAGYRTIPISPLLRDKLMNTPDKKRICVISSNKISRDWNSFLRKHGLHIFRFYSLRHYYASQALLLGIPQKYIAELMGHSSTDMIEKVYQHTFPSAMEEFKVRIADNIEKLLG</sequence>
<gene>
    <name evidence="9" type="ORF">BN788_00968</name>
</gene>
<comment type="caution">
    <text evidence="9">The sequence shown here is derived from an EMBL/GenBank/DDBJ whole genome shotgun (WGS) entry which is preliminary data.</text>
</comment>
<feature type="domain" description="Tyr recombinase" evidence="7">
    <location>
        <begin position="100"/>
        <end position="277"/>
    </location>
</feature>
<comment type="similarity">
    <text evidence="2">Belongs to the 'phage' integrase family.</text>
</comment>
<dbReference type="InterPro" id="IPR010998">
    <property type="entry name" value="Integrase_recombinase_N"/>
</dbReference>
<dbReference type="PANTHER" id="PTHR30349">
    <property type="entry name" value="PHAGE INTEGRASE-RELATED"/>
    <property type="match status" value="1"/>
</dbReference>
<evidence type="ECO:0000256" key="1">
    <source>
        <dbReference type="ARBA" id="ARBA00003283"/>
    </source>
</evidence>
<evidence type="ECO:0000313" key="10">
    <source>
        <dbReference type="Proteomes" id="UP000018142"/>
    </source>
</evidence>
<comment type="function">
    <text evidence="1">Site-specific tyrosine recombinase, which acts by catalyzing the cutting and rejoining of the recombining DNA molecules.</text>
</comment>
<dbReference type="InterPro" id="IPR013762">
    <property type="entry name" value="Integrase-like_cat_sf"/>
</dbReference>
<dbReference type="InterPro" id="IPR002104">
    <property type="entry name" value="Integrase_catalytic"/>
</dbReference>
<keyword evidence="4 6" id="KW-0238">DNA-binding</keyword>
<dbReference type="Pfam" id="PF00589">
    <property type="entry name" value="Phage_integrase"/>
    <property type="match status" value="1"/>
</dbReference>
<evidence type="ECO:0000256" key="6">
    <source>
        <dbReference type="PROSITE-ProRule" id="PRU01248"/>
    </source>
</evidence>
<organism evidence="9 10">
    <name type="scientific">[Eubacterium] siraeum CAG:80</name>
    <dbReference type="NCBI Taxonomy" id="1263080"/>
    <lineage>
        <taxon>Bacteria</taxon>
        <taxon>Bacillati</taxon>
        <taxon>Bacillota</taxon>
        <taxon>Clostridia</taxon>
        <taxon>Eubacteriales</taxon>
        <taxon>Oscillospiraceae</taxon>
        <taxon>Oscillospiraceae incertae sedis</taxon>
    </lineage>
</organism>
<dbReference type="CDD" id="cd01189">
    <property type="entry name" value="INT_ICEBs1_C_like"/>
    <property type="match status" value="1"/>
</dbReference>
<evidence type="ECO:0000256" key="3">
    <source>
        <dbReference type="ARBA" id="ARBA00022908"/>
    </source>
</evidence>
<dbReference type="InterPro" id="IPR050090">
    <property type="entry name" value="Tyrosine_recombinase_XerCD"/>
</dbReference>
<dbReference type="AlphaFoldDB" id="R6RW55"/>
<dbReference type="Pfam" id="PF14659">
    <property type="entry name" value="Phage_int_SAM_3"/>
    <property type="match status" value="1"/>
</dbReference>
<evidence type="ECO:0000256" key="4">
    <source>
        <dbReference type="ARBA" id="ARBA00023125"/>
    </source>
</evidence>
<dbReference type="InterPro" id="IPR004107">
    <property type="entry name" value="Integrase_SAM-like_N"/>
</dbReference>
<dbReference type="Gene3D" id="1.10.150.130">
    <property type="match status" value="1"/>
</dbReference>
<dbReference type="SUPFAM" id="SSF56349">
    <property type="entry name" value="DNA breaking-rejoining enzymes"/>
    <property type="match status" value="1"/>
</dbReference>
<name>R6RW55_9FIRM</name>
<dbReference type="InterPro" id="IPR011010">
    <property type="entry name" value="DNA_brk_join_enz"/>
</dbReference>
<keyword evidence="5" id="KW-0233">DNA recombination</keyword>
<keyword evidence="3" id="KW-0229">DNA integration</keyword>
<evidence type="ECO:0000256" key="2">
    <source>
        <dbReference type="ARBA" id="ARBA00008857"/>
    </source>
</evidence>
<dbReference type="InterPro" id="IPR044068">
    <property type="entry name" value="CB"/>
</dbReference>
<dbReference type="GO" id="GO:0006310">
    <property type="term" value="P:DNA recombination"/>
    <property type="evidence" value="ECO:0007669"/>
    <property type="project" value="UniProtKB-KW"/>
</dbReference>
<evidence type="ECO:0000259" key="8">
    <source>
        <dbReference type="PROSITE" id="PS51900"/>
    </source>
</evidence>
<proteinExistence type="inferred from homology"/>
<accession>R6RW55</accession>
<reference evidence="9" key="1">
    <citation type="submission" date="2012-11" db="EMBL/GenBank/DDBJ databases">
        <title>Dependencies among metagenomic species, viruses, plasmids and units of genetic variation.</title>
        <authorList>
            <person name="Nielsen H.B."/>
            <person name="Almeida M."/>
            <person name="Juncker A.S."/>
            <person name="Rasmussen S."/>
            <person name="Li J."/>
            <person name="Sunagawa S."/>
            <person name="Plichta D."/>
            <person name="Gautier L."/>
            <person name="Le Chatelier E."/>
            <person name="Peletier E."/>
            <person name="Bonde I."/>
            <person name="Nielsen T."/>
            <person name="Manichanh C."/>
            <person name="Arumugam M."/>
            <person name="Batto J."/>
            <person name="Santos M.B.Q.D."/>
            <person name="Blom N."/>
            <person name="Borruel N."/>
            <person name="Burgdorf K.S."/>
            <person name="Boumezbeur F."/>
            <person name="Casellas F."/>
            <person name="Dore J."/>
            <person name="Guarner F."/>
            <person name="Hansen T."/>
            <person name="Hildebrand F."/>
            <person name="Kaas R.S."/>
            <person name="Kennedy S."/>
            <person name="Kristiansen K."/>
            <person name="Kultima J.R."/>
            <person name="Leonard P."/>
            <person name="Levenez F."/>
            <person name="Lund O."/>
            <person name="Moumen B."/>
            <person name="Le Paslier D."/>
            <person name="Pons N."/>
            <person name="Pedersen O."/>
            <person name="Prifti E."/>
            <person name="Qin J."/>
            <person name="Raes J."/>
            <person name="Tap J."/>
            <person name="Tims S."/>
            <person name="Ussery D.W."/>
            <person name="Yamada T."/>
            <person name="MetaHit consortium"/>
            <person name="Renault P."/>
            <person name="Sicheritz-Ponten T."/>
            <person name="Bork P."/>
            <person name="Wang J."/>
            <person name="Brunak S."/>
            <person name="Ehrlich S.D."/>
        </authorList>
    </citation>
    <scope>NUCLEOTIDE SEQUENCE [LARGE SCALE GENOMIC DNA]</scope>
</reference>
<evidence type="ECO:0000313" key="9">
    <source>
        <dbReference type="EMBL" id="CDC49549.1"/>
    </source>
</evidence>
<dbReference type="Gene3D" id="1.10.443.10">
    <property type="entry name" value="Intergrase catalytic core"/>
    <property type="match status" value="1"/>
</dbReference>
<feature type="domain" description="Core-binding (CB)" evidence="8">
    <location>
        <begin position="7"/>
        <end position="87"/>
    </location>
</feature>
<dbReference type="GO" id="GO:0015074">
    <property type="term" value="P:DNA integration"/>
    <property type="evidence" value="ECO:0007669"/>
    <property type="project" value="UniProtKB-KW"/>
</dbReference>